<dbReference type="PANTHER" id="PTHR30349">
    <property type="entry name" value="PHAGE INTEGRASE-RELATED"/>
    <property type="match status" value="1"/>
</dbReference>
<feature type="domain" description="Core-binding (CB)" evidence="7">
    <location>
        <begin position="238"/>
        <end position="342"/>
    </location>
</feature>
<dbReference type="PANTHER" id="PTHR30349:SF41">
    <property type="entry name" value="INTEGRASE_RECOMBINASE PROTEIN MJ0367-RELATED"/>
    <property type="match status" value="1"/>
</dbReference>
<dbReference type="InterPro" id="IPR050090">
    <property type="entry name" value="Tyrosine_recombinase_XerCD"/>
</dbReference>
<dbReference type="SUPFAM" id="SSF56349">
    <property type="entry name" value="DNA breaking-rejoining enzymes"/>
    <property type="match status" value="1"/>
</dbReference>
<evidence type="ECO:0000256" key="1">
    <source>
        <dbReference type="ARBA" id="ARBA00008857"/>
    </source>
</evidence>
<keyword evidence="2" id="KW-0229">DNA integration</keyword>
<evidence type="ECO:0000256" key="5">
    <source>
        <dbReference type="PROSITE-ProRule" id="PRU01248"/>
    </source>
</evidence>
<evidence type="ECO:0000259" key="6">
    <source>
        <dbReference type="PROSITE" id="PS51898"/>
    </source>
</evidence>
<dbReference type="EMBL" id="CP065602">
    <property type="protein sequence ID" value="QPQ94666.1"/>
    <property type="molecule type" value="Genomic_DNA"/>
</dbReference>
<dbReference type="Pfam" id="PF12482">
    <property type="entry name" value="DUF3701"/>
    <property type="match status" value="1"/>
</dbReference>
<dbReference type="Gene3D" id="1.10.150.130">
    <property type="match status" value="1"/>
</dbReference>
<accession>A0AAP9Y4X2</accession>
<feature type="domain" description="Tyr recombinase" evidence="6">
    <location>
        <begin position="368"/>
        <end position="599"/>
    </location>
</feature>
<proteinExistence type="inferred from homology"/>
<reference evidence="8 9" key="1">
    <citation type="submission" date="2020-12" db="EMBL/GenBank/DDBJ databases">
        <title>FDA dAtabase for Regulatory Grade micrObial Sequences (FDA-ARGOS): Supporting development and validation of Infectious Disease Dx tests.</title>
        <authorList>
            <person name="Minogue T."/>
            <person name="Wolcott M."/>
            <person name="Wasieloski L."/>
            <person name="Aguilar W."/>
            <person name="Moore D."/>
            <person name="Jaissle J."/>
            <person name="Tallon L."/>
            <person name="Sadzewicz L."/>
            <person name="Zhao X."/>
            <person name="Boylan J."/>
            <person name="Ott S."/>
            <person name="Bowen H."/>
            <person name="Vavikolanu K."/>
            <person name="Mehta A."/>
            <person name="Aluvathingal J."/>
            <person name="Nadendla S."/>
            <person name="Yan Y."/>
            <person name="Sichtig H."/>
        </authorList>
    </citation>
    <scope>NUCLEOTIDE SEQUENCE [LARGE SCALE GENOMIC DNA]</scope>
    <source>
        <strain evidence="8 9">FDAARGOS_949</strain>
        <plasmid evidence="8 9">unnamed1</plasmid>
    </source>
</reference>
<dbReference type="Proteomes" id="UP000594892">
    <property type="component" value="Plasmid unnamed1"/>
</dbReference>
<keyword evidence="3 5" id="KW-0238">DNA-binding</keyword>
<dbReference type="RefSeq" id="WP_012734094.1">
    <property type="nucleotide sequence ID" value="NZ_CP033637.1"/>
</dbReference>
<evidence type="ECO:0000259" key="7">
    <source>
        <dbReference type="PROSITE" id="PS51900"/>
    </source>
</evidence>
<dbReference type="GeneID" id="45693245"/>
<comment type="similarity">
    <text evidence="1">Belongs to the 'phage' integrase family.</text>
</comment>
<dbReference type="AlphaFoldDB" id="A0AAP9Y4X2"/>
<protein>
    <submittedName>
        <fullName evidence="8">Site-specific integrase</fullName>
    </submittedName>
</protein>
<sequence>MTNRVQQLELPAPRTYSRTEFTALRARVKGLPTATIARLYFDRETTPYVDAPHELDALLRTMRDDLVALALREGSSVLKQYLQESIRKYGEPRLTSVSLHMIEQAAGAWAAAKPAGEHEIGRWFRPLVAERLAGEGIRTLAELVAYCNRRGGSWWRSVPRIGLTRARVLVAWLRRHAETIGATVDRDVEAANPLAPSAEVLAPSRGQLVPLERIAIPPEMSGERGVNRHTEFSFVRANHDLDAIAAYLNRYTDAPNTLRSYRRELERLLLWCVVERGTALSSLRVEDCEAYKAFLASPSAAFCGPRAARGSRRWRPFSDAPMSLDSQRYAIRTIRAAFDWLVRIRYLAGNPWAAVTDPRPVKRAALLRVDRALPLDLWTRVRAEIASWSESPSPEAARWRAAQALLLLMGDSGLRVSEAAAASREQLAWLPGDGEVPATWWLQVIGKGRKERFVAVSDACVAALRAHWADRGRQFDSDQAAGALLAPLVIPRTLRAQTKFESDKASADAAGYSVRGAATLVAWVLKRLQATMGDLSEPERRQLARTSPHSLRHTFGTQSVASGMTLDVVQQLLGHASLQTTSVYVTAEQRRQRIEAAKFHAGMASARQQPGNS</sequence>
<dbReference type="InterPro" id="IPR011010">
    <property type="entry name" value="DNA_brk_join_enz"/>
</dbReference>
<evidence type="ECO:0000313" key="8">
    <source>
        <dbReference type="EMBL" id="QPQ94666.1"/>
    </source>
</evidence>
<evidence type="ECO:0000313" key="9">
    <source>
        <dbReference type="Proteomes" id="UP000594892"/>
    </source>
</evidence>
<dbReference type="GO" id="GO:0003677">
    <property type="term" value="F:DNA binding"/>
    <property type="evidence" value="ECO:0007669"/>
    <property type="project" value="UniProtKB-UniRule"/>
</dbReference>
<keyword evidence="4" id="KW-0233">DNA recombination</keyword>
<gene>
    <name evidence="8" type="ORF">I6H06_29060</name>
</gene>
<evidence type="ECO:0000256" key="2">
    <source>
        <dbReference type="ARBA" id="ARBA00022908"/>
    </source>
</evidence>
<dbReference type="InterPro" id="IPR010998">
    <property type="entry name" value="Integrase_recombinase_N"/>
</dbReference>
<evidence type="ECO:0000256" key="3">
    <source>
        <dbReference type="ARBA" id="ARBA00023125"/>
    </source>
</evidence>
<dbReference type="GO" id="GO:0015074">
    <property type="term" value="P:DNA integration"/>
    <property type="evidence" value="ECO:0007669"/>
    <property type="project" value="UniProtKB-KW"/>
</dbReference>
<evidence type="ECO:0000256" key="4">
    <source>
        <dbReference type="ARBA" id="ARBA00023172"/>
    </source>
</evidence>
<organism evidence="8 9">
    <name type="scientific">Burkholderia glumae</name>
    <name type="common">Pseudomonas glumae</name>
    <dbReference type="NCBI Taxonomy" id="337"/>
    <lineage>
        <taxon>Bacteria</taxon>
        <taxon>Pseudomonadati</taxon>
        <taxon>Pseudomonadota</taxon>
        <taxon>Betaproteobacteria</taxon>
        <taxon>Burkholderiales</taxon>
        <taxon>Burkholderiaceae</taxon>
        <taxon>Burkholderia</taxon>
    </lineage>
</organism>
<dbReference type="PROSITE" id="PS51898">
    <property type="entry name" value="TYR_RECOMBINASE"/>
    <property type="match status" value="1"/>
</dbReference>
<dbReference type="Pfam" id="PF00589">
    <property type="entry name" value="Phage_integrase"/>
    <property type="match status" value="1"/>
</dbReference>
<dbReference type="InterPro" id="IPR002104">
    <property type="entry name" value="Integrase_catalytic"/>
</dbReference>
<dbReference type="Gene3D" id="1.10.443.10">
    <property type="entry name" value="Intergrase catalytic core"/>
    <property type="match status" value="1"/>
</dbReference>
<geneLocation type="plasmid" evidence="8 9">
    <name>unnamed1</name>
</geneLocation>
<name>A0AAP9Y4X2_BURGL</name>
<dbReference type="InterPro" id="IPR013762">
    <property type="entry name" value="Integrase-like_cat_sf"/>
</dbReference>
<dbReference type="PROSITE" id="PS51900">
    <property type="entry name" value="CB"/>
    <property type="match status" value="1"/>
</dbReference>
<dbReference type="InterPro" id="IPR022169">
    <property type="entry name" value="DUF3701"/>
</dbReference>
<dbReference type="InterPro" id="IPR044068">
    <property type="entry name" value="CB"/>
</dbReference>
<dbReference type="GO" id="GO:0006310">
    <property type="term" value="P:DNA recombination"/>
    <property type="evidence" value="ECO:0007669"/>
    <property type="project" value="UniProtKB-KW"/>
</dbReference>
<keyword evidence="8" id="KW-0614">Plasmid</keyword>